<keyword evidence="1" id="KW-0732">Signal</keyword>
<dbReference type="Pfam" id="PF18885">
    <property type="entry name" value="DUF5648"/>
    <property type="match status" value="1"/>
</dbReference>
<dbReference type="STRING" id="685588.A0A067SGB4"/>
<proteinExistence type="predicted"/>
<feature type="chain" id="PRO_5001648930" description="DUF5648 domain-containing protein" evidence="1">
    <location>
        <begin position="24"/>
        <end position="192"/>
    </location>
</feature>
<name>A0A067SGB4_GALM3</name>
<evidence type="ECO:0000259" key="2">
    <source>
        <dbReference type="Pfam" id="PF18885"/>
    </source>
</evidence>
<protein>
    <recommendedName>
        <fullName evidence="2">DUF5648 domain-containing protein</fullName>
    </recommendedName>
</protein>
<dbReference type="OrthoDB" id="9971254at2759"/>
<evidence type="ECO:0000256" key="1">
    <source>
        <dbReference type="SAM" id="SignalP"/>
    </source>
</evidence>
<dbReference type="EMBL" id="KL142404">
    <property type="protein sequence ID" value="KDR69047.1"/>
    <property type="molecule type" value="Genomic_DNA"/>
</dbReference>
<dbReference type="PROSITE" id="PS51257">
    <property type="entry name" value="PROKAR_LIPOPROTEIN"/>
    <property type="match status" value="1"/>
</dbReference>
<feature type="signal peptide" evidence="1">
    <location>
        <begin position="1"/>
        <end position="23"/>
    </location>
</feature>
<keyword evidence="4" id="KW-1185">Reference proteome</keyword>
<dbReference type="AlphaFoldDB" id="A0A067SGB4"/>
<accession>A0A067SGB4</accession>
<organism evidence="3 4">
    <name type="scientific">Galerina marginata (strain CBS 339.88)</name>
    <dbReference type="NCBI Taxonomy" id="685588"/>
    <lineage>
        <taxon>Eukaryota</taxon>
        <taxon>Fungi</taxon>
        <taxon>Dikarya</taxon>
        <taxon>Basidiomycota</taxon>
        <taxon>Agaricomycotina</taxon>
        <taxon>Agaricomycetes</taxon>
        <taxon>Agaricomycetidae</taxon>
        <taxon>Agaricales</taxon>
        <taxon>Agaricineae</taxon>
        <taxon>Strophariaceae</taxon>
        <taxon>Galerina</taxon>
    </lineage>
</organism>
<feature type="domain" description="DUF5648" evidence="2">
    <location>
        <begin position="50"/>
        <end position="187"/>
    </location>
</feature>
<dbReference type="Proteomes" id="UP000027222">
    <property type="component" value="Unassembled WGS sequence"/>
</dbReference>
<evidence type="ECO:0000313" key="4">
    <source>
        <dbReference type="Proteomes" id="UP000027222"/>
    </source>
</evidence>
<evidence type="ECO:0000313" key="3">
    <source>
        <dbReference type="EMBL" id="KDR69047.1"/>
    </source>
</evidence>
<sequence length="192" mass="20971">MKYTIPTLLISLILSCFSATCAPAPEVHDLSVERRTANTCGDPSTSEIYYEAFSPSRTAHLLQRHSAFVSDDSVLGEDFQIQAASFRAWRTQQTGTSPLYRLAAAGSPPPDYVFAVSTDANPSTVSGFATAPFIIGYVYATQICDSIPLYVVSVSSSRDHYYTVDADERDELVNDGWTDQGIAAYVLPVYTE</sequence>
<gene>
    <name evidence="3" type="ORF">GALMADRAFT_1353024</name>
</gene>
<reference evidence="4" key="1">
    <citation type="journal article" date="2014" name="Proc. Natl. Acad. Sci. U.S.A.">
        <title>Extensive sampling of basidiomycete genomes demonstrates inadequacy of the white-rot/brown-rot paradigm for wood decay fungi.</title>
        <authorList>
            <person name="Riley R."/>
            <person name="Salamov A.A."/>
            <person name="Brown D.W."/>
            <person name="Nagy L.G."/>
            <person name="Floudas D."/>
            <person name="Held B.W."/>
            <person name="Levasseur A."/>
            <person name="Lombard V."/>
            <person name="Morin E."/>
            <person name="Otillar R."/>
            <person name="Lindquist E.A."/>
            <person name="Sun H."/>
            <person name="LaButti K.M."/>
            <person name="Schmutz J."/>
            <person name="Jabbour D."/>
            <person name="Luo H."/>
            <person name="Baker S.E."/>
            <person name="Pisabarro A.G."/>
            <person name="Walton J.D."/>
            <person name="Blanchette R.A."/>
            <person name="Henrissat B."/>
            <person name="Martin F."/>
            <person name="Cullen D."/>
            <person name="Hibbett D.S."/>
            <person name="Grigoriev I.V."/>
        </authorList>
    </citation>
    <scope>NUCLEOTIDE SEQUENCE [LARGE SCALE GENOMIC DNA]</scope>
    <source>
        <strain evidence="4">CBS 339.88</strain>
    </source>
</reference>
<dbReference type="HOGENOM" id="CLU_093541_0_0_1"/>
<dbReference type="InterPro" id="IPR043708">
    <property type="entry name" value="DUF5648"/>
</dbReference>